<feature type="compositionally biased region" description="Polar residues" evidence="1">
    <location>
        <begin position="343"/>
        <end position="357"/>
    </location>
</feature>
<evidence type="ECO:0000256" key="1">
    <source>
        <dbReference type="SAM" id="MobiDB-lite"/>
    </source>
</evidence>
<reference evidence="2" key="1">
    <citation type="submission" date="2022-05" db="EMBL/GenBank/DDBJ databases">
        <title>The Musa troglodytarum L. genome provides insights into the mechanism of non-climacteric behaviour and enrichment of carotenoids.</title>
        <authorList>
            <person name="Wang J."/>
        </authorList>
    </citation>
    <scope>NUCLEOTIDE SEQUENCE</scope>
    <source>
        <tissue evidence="2">Leaf</tissue>
    </source>
</reference>
<sequence length="428" mass="48004">MGRPPFGVAPSGSFRRVLNGVRGRRYFSVHCNRHIRALGLVDRLVRLPIPLHRAFSAHDGQRPFFPFGNPLRIMFPKGSYPSVETRKLLFAFEQSLAENLKKLSPKDASDVFTLSWMTLAIEFLSHTHDSIKTLMNELQLPVSDWDEKWTNMYLDSSVQLLDICIALSAELSRLDRGQLLLKYVLHLVDISTACPSSEELAKAHLYLHEWIERIDSRSPKLENCPAIIDSLQGTLGLPKVKSSKGKALMRALYGFRVMTVFIFGIFSATLSGCSRPSTDVHASDGFLWFEAFGDLQAVVDGEFKRQFGSGKVAAFKEIEAVKVCASRLYDLTNDDSYKEEPAQDSNGINLEDGSSITPGKGSDLRRQWLRDCVTNLAFGVWTLGHELDSLSKQADHFFQIILMGRDALLCNLRVSGVTHNSRAIHKNQ</sequence>
<name>A0A9E7FVF6_9LILI</name>
<dbReference type="AlphaFoldDB" id="A0A9E7FVF6"/>
<dbReference type="OrthoDB" id="694709at2759"/>
<organism evidence="2 3">
    <name type="scientific">Musa troglodytarum</name>
    <name type="common">fe'i banana</name>
    <dbReference type="NCBI Taxonomy" id="320322"/>
    <lineage>
        <taxon>Eukaryota</taxon>
        <taxon>Viridiplantae</taxon>
        <taxon>Streptophyta</taxon>
        <taxon>Embryophyta</taxon>
        <taxon>Tracheophyta</taxon>
        <taxon>Spermatophyta</taxon>
        <taxon>Magnoliopsida</taxon>
        <taxon>Liliopsida</taxon>
        <taxon>Zingiberales</taxon>
        <taxon>Musaceae</taxon>
        <taxon>Musa</taxon>
    </lineage>
</organism>
<dbReference type="Proteomes" id="UP001055439">
    <property type="component" value="Chromosome 5"/>
</dbReference>
<evidence type="ECO:0000313" key="3">
    <source>
        <dbReference type="Proteomes" id="UP001055439"/>
    </source>
</evidence>
<gene>
    <name evidence="2" type="ORF">MUK42_21356</name>
</gene>
<keyword evidence="3" id="KW-1185">Reference proteome</keyword>
<proteinExistence type="predicted"/>
<feature type="region of interest" description="Disordered" evidence="1">
    <location>
        <begin position="336"/>
        <end position="358"/>
    </location>
</feature>
<accession>A0A9E7FVF6</accession>
<dbReference type="PANTHER" id="PTHR31509">
    <property type="entry name" value="BPS1-LIKE PROTEIN"/>
    <property type="match status" value="1"/>
</dbReference>
<evidence type="ECO:0000313" key="2">
    <source>
        <dbReference type="EMBL" id="URE00699.1"/>
    </source>
</evidence>
<dbReference type="EMBL" id="CP097507">
    <property type="protein sequence ID" value="URE00699.1"/>
    <property type="molecule type" value="Genomic_DNA"/>
</dbReference>
<protein>
    <submittedName>
        <fullName evidence="2">UPF0496 protein 4</fullName>
    </submittedName>
</protein>